<feature type="region of interest" description="Disordered" evidence="1">
    <location>
        <begin position="1"/>
        <end position="53"/>
    </location>
</feature>
<organism evidence="2 3">
    <name type="scientific">Periophthalmus magnuspinnatus</name>
    <dbReference type="NCBI Taxonomy" id="409849"/>
    <lineage>
        <taxon>Eukaryota</taxon>
        <taxon>Metazoa</taxon>
        <taxon>Chordata</taxon>
        <taxon>Craniata</taxon>
        <taxon>Vertebrata</taxon>
        <taxon>Euteleostomi</taxon>
        <taxon>Actinopterygii</taxon>
        <taxon>Neopterygii</taxon>
        <taxon>Teleostei</taxon>
        <taxon>Neoteleostei</taxon>
        <taxon>Acanthomorphata</taxon>
        <taxon>Gobiaria</taxon>
        <taxon>Gobiiformes</taxon>
        <taxon>Gobioidei</taxon>
        <taxon>Gobiidae</taxon>
        <taxon>Oxudercinae</taxon>
        <taxon>Periophthalmus</taxon>
    </lineage>
</organism>
<name>A0A3B4APQ5_9GOBI</name>
<evidence type="ECO:0000256" key="1">
    <source>
        <dbReference type="SAM" id="MobiDB-lite"/>
    </source>
</evidence>
<reference evidence="2" key="2">
    <citation type="submission" date="2025-09" db="UniProtKB">
        <authorList>
            <consortium name="Ensembl"/>
        </authorList>
    </citation>
    <scope>IDENTIFICATION</scope>
</reference>
<dbReference type="AlphaFoldDB" id="A0A3B4APQ5"/>
<reference evidence="2" key="1">
    <citation type="submission" date="2025-08" db="UniProtKB">
        <authorList>
            <consortium name="Ensembl"/>
        </authorList>
    </citation>
    <scope>IDENTIFICATION</scope>
</reference>
<dbReference type="Proteomes" id="UP000261520">
    <property type="component" value="Unplaced"/>
</dbReference>
<dbReference type="Ensembl" id="ENSPMGT00000019920.1">
    <property type="protein sequence ID" value="ENSPMGP00000018675.1"/>
    <property type="gene ID" value="ENSPMGG00000015237.1"/>
</dbReference>
<proteinExistence type="predicted"/>
<sequence length="89" mass="9833">MEPSSPKRIQFTVPPLQEQLDPQAAEQVSPGGQKKQQVYSGSHSKSINPLNSSSLMSFCENETKQNSRSVFAEVKTLDHDSNLRGVVFV</sequence>
<evidence type="ECO:0000313" key="3">
    <source>
        <dbReference type="Proteomes" id="UP000261520"/>
    </source>
</evidence>
<feature type="compositionally biased region" description="Polar residues" evidence="1">
    <location>
        <begin position="34"/>
        <end position="53"/>
    </location>
</feature>
<keyword evidence="3" id="KW-1185">Reference proteome</keyword>
<accession>A0A3B4APQ5</accession>
<evidence type="ECO:0000313" key="2">
    <source>
        <dbReference type="Ensembl" id="ENSPMGP00000018675.1"/>
    </source>
</evidence>
<protein>
    <submittedName>
        <fullName evidence="2">Uncharacterized protein</fullName>
    </submittedName>
</protein>